<feature type="region of interest" description="Disordered" evidence="1">
    <location>
        <begin position="63"/>
        <end position="102"/>
    </location>
</feature>
<dbReference type="Proteomes" id="UP000430670">
    <property type="component" value="Unassembled WGS sequence"/>
</dbReference>
<proteinExistence type="predicted"/>
<evidence type="ECO:0000313" key="4">
    <source>
        <dbReference type="Proteomes" id="UP000430670"/>
    </source>
</evidence>
<name>A0A6I3SKC4_HELMO</name>
<gene>
    <name evidence="3" type="ORF">GJ688_10380</name>
</gene>
<organism evidence="3 4">
    <name type="scientific">Heliobacterium mobile</name>
    <name type="common">Heliobacillus mobilis</name>
    <dbReference type="NCBI Taxonomy" id="28064"/>
    <lineage>
        <taxon>Bacteria</taxon>
        <taxon>Bacillati</taxon>
        <taxon>Bacillota</taxon>
        <taxon>Clostridia</taxon>
        <taxon>Eubacteriales</taxon>
        <taxon>Heliobacteriaceae</taxon>
        <taxon>Heliobacterium</taxon>
    </lineage>
</organism>
<evidence type="ECO:0000313" key="3">
    <source>
        <dbReference type="EMBL" id="MTV49384.1"/>
    </source>
</evidence>
<dbReference type="EMBL" id="WNKU01000010">
    <property type="protein sequence ID" value="MTV49384.1"/>
    <property type="molecule type" value="Genomic_DNA"/>
</dbReference>
<dbReference type="OrthoDB" id="1787373at2"/>
<dbReference type="AlphaFoldDB" id="A0A6I3SKC4"/>
<feature type="compositionally biased region" description="Basic and acidic residues" evidence="1">
    <location>
        <begin position="172"/>
        <end position="186"/>
    </location>
</feature>
<feature type="compositionally biased region" description="Polar residues" evidence="1">
    <location>
        <begin position="187"/>
        <end position="206"/>
    </location>
</feature>
<keyword evidence="2" id="KW-0472">Membrane</keyword>
<keyword evidence="2" id="KW-0812">Transmembrane</keyword>
<feature type="region of interest" description="Disordered" evidence="1">
    <location>
        <begin position="169"/>
        <end position="206"/>
    </location>
</feature>
<accession>A0A6I3SKC4</accession>
<reference evidence="3 4" key="1">
    <citation type="submission" date="2019-11" db="EMBL/GenBank/DDBJ databases">
        <title>Whole-genome sequence of a the green, strictly anaerobic photosynthetic bacterium Heliobacillus mobilis DSM 6151.</title>
        <authorList>
            <person name="Kyndt J.A."/>
            <person name="Meyer T.E."/>
        </authorList>
    </citation>
    <scope>NUCLEOTIDE SEQUENCE [LARGE SCALE GENOMIC DNA]</scope>
    <source>
        <strain evidence="3 4">DSM 6151</strain>
    </source>
</reference>
<evidence type="ECO:0000256" key="1">
    <source>
        <dbReference type="SAM" id="MobiDB-lite"/>
    </source>
</evidence>
<comment type="caution">
    <text evidence="3">The sequence shown here is derived from an EMBL/GenBank/DDBJ whole genome shotgun (WGS) entry which is preliminary data.</text>
</comment>
<protein>
    <submittedName>
        <fullName evidence="3">Uncharacterized protein</fullName>
    </submittedName>
</protein>
<feature type="transmembrane region" description="Helical" evidence="2">
    <location>
        <begin position="35"/>
        <end position="57"/>
    </location>
</feature>
<sequence length="206" mass="22325">MALKDMNWKKYLPKNIPKNLAELRQYINDPKNRPLVLSVCGLSIALIFATVYGTAYLKTKSAPAGLSEQERNNAKTLDFLPKTERSSNASSEEDNDEPNPRDPFIGSMILKGVIVGGGGSNQAIIELSKTIFIVSPGMKIGDSWTIEDIWADGVRLKSVNKELTLNFSGRQVTEKKGTDETSDSKSKISGTTGASVNSTQKGVGSQ</sequence>
<dbReference type="RefSeq" id="WP_155476480.1">
    <property type="nucleotide sequence ID" value="NZ_WNKU01000010.1"/>
</dbReference>
<evidence type="ECO:0000256" key="2">
    <source>
        <dbReference type="SAM" id="Phobius"/>
    </source>
</evidence>
<keyword evidence="4" id="KW-1185">Reference proteome</keyword>
<keyword evidence="2" id="KW-1133">Transmembrane helix</keyword>